<dbReference type="SUPFAM" id="SSF53659">
    <property type="entry name" value="Isocitrate/Isopropylmalate dehydrogenase-like"/>
    <property type="match status" value="1"/>
</dbReference>
<sequence length="382" mass="39595">MRAVVTEASVRAALADGAAELRVPEGAIVTDLARELAGRRGIRLTTGVELPSAEAANHGPFVEGLVERARRLHQHIVLCEGSEERVLRAADRVLHARMARLTLLGDEAAVRRAAERAGVDIAAASIVDPATSEHAERFAEEYARLRAHKGVTLDDARGRVRDVSYFGTMMVQLGLADGMVSGAVHTTAETIRPALEIIKTQPGVASVSSVFLLVLGDQVFVAGDCAVNPQPTPAQLAEIAVNAAGAAVQFGVDPRVAMLSYSTGTSGSGPAVDAVVEATSLAKEAAPHLVLEGPLQYDAAVDPVVGKRKLPGSKVAGKATVLIFPDLNSGNIAYKAVQQSGGALAIGPMLLGLRKPVNDLSRSATVDDIVNTVVATAIQAGG</sequence>
<dbReference type="InterPro" id="IPR042113">
    <property type="entry name" value="P_AcTrfase_dom1"/>
</dbReference>
<evidence type="ECO:0000256" key="2">
    <source>
        <dbReference type="ARBA" id="ARBA00004989"/>
    </source>
</evidence>
<gene>
    <name evidence="8" type="ORF">BCR15_07335</name>
</gene>
<dbReference type="NCBIfam" id="TIGR00651">
    <property type="entry name" value="pta"/>
    <property type="match status" value="1"/>
</dbReference>
<accession>A0A1C0AKD1</accession>
<dbReference type="NCBIfam" id="NF007233">
    <property type="entry name" value="PRK09653.1"/>
    <property type="match status" value="1"/>
</dbReference>
<evidence type="ECO:0000256" key="4">
    <source>
        <dbReference type="ARBA" id="ARBA00021528"/>
    </source>
</evidence>
<comment type="caution">
    <text evidence="8">The sequence shown here is derived from an EMBL/GenBank/DDBJ whole genome shotgun (WGS) entry which is preliminary data.</text>
</comment>
<dbReference type="Gene3D" id="3.40.50.10950">
    <property type="match status" value="1"/>
</dbReference>
<dbReference type="RefSeq" id="WP_068752187.1">
    <property type="nucleotide sequence ID" value="NZ_LR214441.1"/>
</dbReference>
<keyword evidence="6" id="KW-0012">Acyltransferase</keyword>
<dbReference type="PANTHER" id="PTHR43356">
    <property type="entry name" value="PHOSPHATE ACETYLTRANSFERASE"/>
    <property type="match status" value="1"/>
</dbReference>
<evidence type="ECO:0000313" key="9">
    <source>
        <dbReference type="Proteomes" id="UP000093501"/>
    </source>
</evidence>
<dbReference type="AlphaFoldDB" id="A0A1C0AKD1"/>
<keyword evidence="9" id="KW-1185">Reference proteome</keyword>
<name>A0A1C0AKD1_9ACTN</name>
<evidence type="ECO:0000256" key="3">
    <source>
        <dbReference type="ARBA" id="ARBA00012707"/>
    </source>
</evidence>
<evidence type="ECO:0000256" key="7">
    <source>
        <dbReference type="ARBA" id="ARBA00031108"/>
    </source>
</evidence>
<dbReference type="EC" id="2.3.1.8" evidence="3"/>
<comment type="pathway">
    <text evidence="2">Metabolic intermediate biosynthesis; acetyl-CoA biosynthesis; acetyl-CoA from acetate: step 2/2.</text>
</comment>
<keyword evidence="5 8" id="KW-0808">Transferase</keyword>
<comment type="catalytic activity">
    <reaction evidence="1">
        <text>acetyl-CoA + phosphate = acetyl phosphate + CoA</text>
        <dbReference type="Rhea" id="RHEA:19521"/>
        <dbReference type="ChEBI" id="CHEBI:22191"/>
        <dbReference type="ChEBI" id="CHEBI:43474"/>
        <dbReference type="ChEBI" id="CHEBI:57287"/>
        <dbReference type="ChEBI" id="CHEBI:57288"/>
        <dbReference type="EC" id="2.3.1.8"/>
    </reaction>
</comment>
<reference evidence="9" key="1">
    <citation type="submission" date="2016-07" db="EMBL/GenBank/DDBJ databases">
        <authorList>
            <person name="Florea S."/>
            <person name="Webb J.S."/>
            <person name="Jaromczyk J."/>
            <person name="Schardl C.L."/>
        </authorList>
    </citation>
    <scope>NUCLEOTIDE SEQUENCE [LARGE SCALE GENOMIC DNA]</scope>
    <source>
        <strain evidence="9">IPBSL-7</strain>
    </source>
</reference>
<dbReference type="Pfam" id="PF01515">
    <property type="entry name" value="PTA_PTB"/>
    <property type="match status" value="1"/>
</dbReference>
<dbReference type="EMBL" id="MBQD01000023">
    <property type="protein sequence ID" value="OCL33081.1"/>
    <property type="molecule type" value="Genomic_DNA"/>
</dbReference>
<dbReference type="InterPro" id="IPR002505">
    <property type="entry name" value="PTA_PTB"/>
</dbReference>
<protein>
    <recommendedName>
        <fullName evidence="4">Phosphate acetyltransferase</fullName>
        <ecNumber evidence="3">2.3.1.8</ecNumber>
    </recommendedName>
    <alternativeName>
        <fullName evidence="7">Phosphotransacetylase</fullName>
    </alternativeName>
</protein>
<evidence type="ECO:0000256" key="6">
    <source>
        <dbReference type="ARBA" id="ARBA00023315"/>
    </source>
</evidence>
<dbReference type="GO" id="GO:0008959">
    <property type="term" value="F:phosphate acetyltransferase activity"/>
    <property type="evidence" value="ECO:0007669"/>
    <property type="project" value="UniProtKB-EC"/>
</dbReference>
<organism evidence="8 9">
    <name type="scientific">Tessaracoccus lapidicaptus</name>
    <dbReference type="NCBI Taxonomy" id="1427523"/>
    <lineage>
        <taxon>Bacteria</taxon>
        <taxon>Bacillati</taxon>
        <taxon>Actinomycetota</taxon>
        <taxon>Actinomycetes</taxon>
        <taxon>Propionibacteriales</taxon>
        <taxon>Propionibacteriaceae</taxon>
        <taxon>Tessaracoccus</taxon>
    </lineage>
</organism>
<evidence type="ECO:0000256" key="5">
    <source>
        <dbReference type="ARBA" id="ARBA00022679"/>
    </source>
</evidence>
<dbReference type="NCBIfam" id="NF004167">
    <property type="entry name" value="PRK05632.1"/>
    <property type="match status" value="1"/>
</dbReference>
<proteinExistence type="predicted"/>
<dbReference type="PANTHER" id="PTHR43356:SF3">
    <property type="entry name" value="PHOSPHATE ACETYLTRANSFERASE"/>
    <property type="match status" value="1"/>
</dbReference>
<dbReference type="InterPro" id="IPR050500">
    <property type="entry name" value="Phos_Acetyltrans/Butyryltrans"/>
</dbReference>
<dbReference type="InterPro" id="IPR004614">
    <property type="entry name" value="P_AcTrfase"/>
</dbReference>
<evidence type="ECO:0000313" key="8">
    <source>
        <dbReference type="EMBL" id="OCL33081.1"/>
    </source>
</evidence>
<dbReference type="InterPro" id="IPR042112">
    <property type="entry name" value="P_AcTrfase_dom2"/>
</dbReference>
<evidence type="ECO:0000256" key="1">
    <source>
        <dbReference type="ARBA" id="ARBA00000705"/>
    </source>
</evidence>
<dbReference type="Gene3D" id="3.40.50.10750">
    <property type="entry name" value="Isocitrate/Isopropylmalate dehydrogenase-like"/>
    <property type="match status" value="1"/>
</dbReference>
<dbReference type="Proteomes" id="UP000093501">
    <property type="component" value="Unassembled WGS sequence"/>
</dbReference>